<evidence type="ECO:0000313" key="5">
    <source>
        <dbReference type="Proteomes" id="UP000053558"/>
    </source>
</evidence>
<keyword evidence="2" id="KW-0560">Oxidoreductase</keyword>
<sequence>MATMRAVVCPEAPVPPTGLVYTAAHPKPAPKEGHVLIRVRAFGLNRSELFTRQGHSPGIAFPRVLGIECVGEVQDAGGSARWKAGDKVAAIMGGMGRQFDGGYAEYTLVPQSCVSPPIDLPPSIDWAKFAAIPETYMTAWGTLKASLNLQPLDTLLIRGGTTSVGLAAAALARSSLFGCARVIATTRSAGKEGALRASGVSDVVVDDSGSVAEKVKALTGGRGADKAIELVGGPTLTDTCLALAANGVASVVGCVSGEWTVKEFYPFEALAPSKHLTFFGSNAVDMSSAPVQWIVNALDKGELKTSIDKVFKMEQAGEAHAYMESNAAAGKVVCVVD</sequence>
<dbReference type="Gene3D" id="3.90.180.10">
    <property type="entry name" value="Medium-chain alcohol dehydrogenases, catalytic domain"/>
    <property type="match status" value="1"/>
</dbReference>
<keyword evidence="1" id="KW-0521">NADP</keyword>
<protein>
    <submittedName>
        <fullName evidence="4">GroES-like protein</fullName>
    </submittedName>
</protein>
<dbReference type="InterPro" id="IPR020843">
    <property type="entry name" value="ER"/>
</dbReference>
<organism evidence="4 5">
    <name type="scientific">Coniophora puteana (strain RWD-64-598)</name>
    <name type="common">Brown rot fungus</name>
    <dbReference type="NCBI Taxonomy" id="741705"/>
    <lineage>
        <taxon>Eukaryota</taxon>
        <taxon>Fungi</taxon>
        <taxon>Dikarya</taxon>
        <taxon>Basidiomycota</taxon>
        <taxon>Agaricomycotina</taxon>
        <taxon>Agaricomycetes</taxon>
        <taxon>Agaricomycetidae</taxon>
        <taxon>Boletales</taxon>
        <taxon>Coniophorineae</taxon>
        <taxon>Coniophoraceae</taxon>
        <taxon>Coniophora</taxon>
    </lineage>
</organism>
<dbReference type="RefSeq" id="XP_007765485.1">
    <property type="nucleotide sequence ID" value="XM_007767295.1"/>
</dbReference>
<proteinExistence type="predicted"/>
<dbReference type="Proteomes" id="UP000053558">
    <property type="component" value="Unassembled WGS sequence"/>
</dbReference>
<dbReference type="OMA" id="PNEQIYP"/>
<dbReference type="SUPFAM" id="SSF51735">
    <property type="entry name" value="NAD(P)-binding Rossmann-fold domains"/>
    <property type="match status" value="1"/>
</dbReference>
<evidence type="ECO:0000313" key="4">
    <source>
        <dbReference type="EMBL" id="EIW84005.1"/>
    </source>
</evidence>
<dbReference type="GO" id="GO:0016651">
    <property type="term" value="F:oxidoreductase activity, acting on NAD(P)H"/>
    <property type="evidence" value="ECO:0007669"/>
    <property type="project" value="TreeGrafter"/>
</dbReference>
<accession>A0A5M3MZE4</accession>
<dbReference type="EMBL" id="JH711575">
    <property type="protein sequence ID" value="EIW84005.1"/>
    <property type="molecule type" value="Genomic_DNA"/>
</dbReference>
<dbReference type="PANTHER" id="PTHR48106">
    <property type="entry name" value="QUINONE OXIDOREDUCTASE PIG3-RELATED"/>
    <property type="match status" value="1"/>
</dbReference>
<dbReference type="InterPro" id="IPR013154">
    <property type="entry name" value="ADH-like_N"/>
</dbReference>
<evidence type="ECO:0000259" key="3">
    <source>
        <dbReference type="SMART" id="SM00829"/>
    </source>
</evidence>
<dbReference type="Pfam" id="PF08240">
    <property type="entry name" value="ADH_N"/>
    <property type="match status" value="1"/>
</dbReference>
<dbReference type="PANTHER" id="PTHR48106:SF18">
    <property type="entry name" value="QUINONE OXIDOREDUCTASE PIG3"/>
    <property type="match status" value="1"/>
</dbReference>
<dbReference type="Gene3D" id="3.40.50.720">
    <property type="entry name" value="NAD(P)-binding Rossmann-like Domain"/>
    <property type="match status" value="1"/>
</dbReference>
<gene>
    <name evidence="4" type="ORF">CONPUDRAFT_80514</name>
</gene>
<evidence type="ECO:0000256" key="1">
    <source>
        <dbReference type="ARBA" id="ARBA00022857"/>
    </source>
</evidence>
<dbReference type="SMART" id="SM00829">
    <property type="entry name" value="PKS_ER"/>
    <property type="match status" value="1"/>
</dbReference>
<evidence type="ECO:0000256" key="2">
    <source>
        <dbReference type="ARBA" id="ARBA00023002"/>
    </source>
</evidence>
<dbReference type="InterPro" id="IPR036291">
    <property type="entry name" value="NAD(P)-bd_dom_sf"/>
</dbReference>
<keyword evidence="5" id="KW-1185">Reference proteome</keyword>
<reference evidence="5" key="1">
    <citation type="journal article" date="2012" name="Science">
        <title>The Paleozoic origin of enzymatic lignin decomposition reconstructed from 31 fungal genomes.</title>
        <authorList>
            <person name="Floudas D."/>
            <person name="Binder M."/>
            <person name="Riley R."/>
            <person name="Barry K."/>
            <person name="Blanchette R.A."/>
            <person name="Henrissat B."/>
            <person name="Martinez A.T."/>
            <person name="Otillar R."/>
            <person name="Spatafora J.W."/>
            <person name="Yadav J.S."/>
            <person name="Aerts A."/>
            <person name="Benoit I."/>
            <person name="Boyd A."/>
            <person name="Carlson A."/>
            <person name="Copeland A."/>
            <person name="Coutinho P.M."/>
            <person name="de Vries R.P."/>
            <person name="Ferreira P."/>
            <person name="Findley K."/>
            <person name="Foster B."/>
            <person name="Gaskell J."/>
            <person name="Glotzer D."/>
            <person name="Gorecki P."/>
            <person name="Heitman J."/>
            <person name="Hesse C."/>
            <person name="Hori C."/>
            <person name="Igarashi K."/>
            <person name="Jurgens J.A."/>
            <person name="Kallen N."/>
            <person name="Kersten P."/>
            <person name="Kohler A."/>
            <person name="Kuees U."/>
            <person name="Kumar T.K.A."/>
            <person name="Kuo A."/>
            <person name="LaButti K."/>
            <person name="Larrondo L.F."/>
            <person name="Lindquist E."/>
            <person name="Ling A."/>
            <person name="Lombard V."/>
            <person name="Lucas S."/>
            <person name="Lundell T."/>
            <person name="Martin R."/>
            <person name="McLaughlin D.J."/>
            <person name="Morgenstern I."/>
            <person name="Morin E."/>
            <person name="Murat C."/>
            <person name="Nagy L.G."/>
            <person name="Nolan M."/>
            <person name="Ohm R.A."/>
            <person name="Patyshakuliyeva A."/>
            <person name="Rokas A."/>
            <person name="Ruiz-Duenas F.J."/>
            <person name="Sabat G."/>
            <person name="Salamov A."/>
            <person name="Samejima M."/>
            <person name="Schmutz J."/>
            <person name="Slot J.C."/>
            <person name="St John F."/>
            <person name="Stenlid J."/>
            <person name="Sun H."/>
            <person name="Sun S."/>
            <person name="Syed K."/>
            <person name="Tsang A."/>
            <person name="Wiebenga A."/>
            <person name="Young D."/>
            <person name="Pisabarro A."/>
            <person name="Eastwood D.C."/>
            <person name="Martin F."/>
            <person name="Cullen D."/>
            <person name="Grigoriev I.V."/>
            <person name="Hibbett D.S."/>
        </authorList>
    </citation>
    <scope>NUCLEOTIDE SEQUENCE [LARGE SCALE GENOMIC DNA]</scope>
    <source>
        <strain evidence="5">RWD-64-598 SS2</strain>
    </source>
</reference>
<comment type="caution">
    <text evidence="4">The sequence shown here is derived from an EMBL/GenBank/DDBJ whole genome shotgun (WGS) entry which is preliminary data.</text>
</comment>
<dbReference type="GeneID" id="19210096"/>
<dbReference type="SUPFAM" id="SSF50129">
    <property type="entry name" value="GroES-like"/>
    <property type="match status" value="1"/>
</dbReference>
<feature type="domain" description="Enoyl reductase (ER)" evidence="3">
    <location>
        <begin position="18"/>
        <end position="334"/>
    </location>
</feature>
<dbReference type="InterPro" id="IPR011032">
    <property type="entry name" value="GroES-like_sf"/>
</dbReference>
<dbReference type="KEGG" id="cput:CONPUDRAFT_80514"/>
<dbReference type="AlphaFoldDB" id="A0A5M3MZE4"/>
<name>A0A5M3MZE4_CONPW</name>
<dbReference type="OrthoDB" id="203908at2759"/>
<dbReference type="Pfam" id="PF13602">
    <property type="entry name" value="ADH_zinc_N_2"/>
    <property type="match status" value="1"/>
</dbReference>
<dbReference type="GO" id="GO:0070402">
    <property type="term" value="F:NADPH binding"/>
    <property type="evidence" value="ECO:0007669"/>
    <property type="project" value="TreeGrafter"/>
</dbReference>